<dbReference type="Proteomes" id="UP000314251">
    <property type="component" value="Unassembled WGS sequence"/>
</dbReference>
<evidence type="ECO:0000313" key="1">
    <source>
        <dbReference type="EMBL" id="KAB8168522.1"/>
    </source>
</evidence>
<dbReference type="InterPro" id="IPR025354">
    <property type="entry name" value="DUF4258"/>
</dbReference>
<proteinExistence type="predicted"/>
<dbReference type="RefSeq" id="WP_139666310.1">
    <property type="nucleotide sequence ID" value="NZ_VDLY02000003.1"/>
</dbReference>
<comment type="caution">
    <text evidence="1">The sequence shown here is derived from an EMBL/GenBank/DDBJ whole genome shotgun (WGS) entry which is preliminary data.</text>
</comment>
<keyword evidence="2" id="KW-1185">Reference proteome</keyword>
<evidence type="ECO:0000313" key="2">
    <source>
        <dbReference type="Proteomes" id="UP000314251"/>
    </source>
</evidence>
<dbReference type="EMBL" id="VDLY02000003">
    <property type="protein sequence ID" value="KAB8168522.1"/>
    <property type="molecule type" value="Genomic_DNA"/>
</dbReference>
<accession>A0A5N6AK76</accession>
<sequence>MRLTFSNHAKDRMCERNISEGDVRFALSHHVERKATEKGSIRYRGPGLRGDMLKVWVESERGSAKKIKSVTWDGR</sequence>
<protein>
    <submittedName>
        <fullName evidence="1">DUF4258 domain-containing protein</fullName>
    </submittedName>
</protein>
<name>A0A5N6AK76_9ACTN</name>
<dbReference type="OrthoDB" id="5196685at2"/>
<reference evidence="1" key="1">
    <citation type="submission" date="2019-10" db="EMBL/GenBank/DDBJ databases">
        <title>Nonomuraea sp. nov., isolated from Phyllanthus amarus.</title>
        <authorList>
            <person name="Klykleung N."/>
            <person name="Tanasupawat S."/>
        </authorList>
    </citation>
    <scope>NUCLEOTIDE SEQUENCE [LARGE SCALE GENOMIC DNA]</scope>
    <source>
        <strain evidence="1">3MP-10</strain>
    </source>
</reference>
<dbReference type="Pfam" id="PF14076">
    <property type="entry name" value="DUF4258"/>
    <property type="match status" value="1"/>
</dbReference>
<gene>
    <name evidence="1" type="ORF">FH607_004515</name>
</gene>
<organism evidence="1 2">
    <name type="scientific">Streptomyces mimosae</name>
    <dbReference type="NCBI Taxonomy" id="2586635"/>
    <lineage>
        <taxon>Bacteria</taxon>
        <taxon>Bacillati</taxon>
        <taxon>Actinomycetota</taxon>
        <taxon>Actinomycetes</taxon>
        <taxon>Kitasatosporales</taxon>
        <taxon>Streptomycetaceae</taxon>
        <taxon>Streptomyces</taxon>
    </lineage>
</organism>
<dbReference type="AlphaFoldDB" id="A0A5N6AK76"/>